<name>A0A9P6X7H8_RHIOR</name>
<sequence>MHAYQLVHTIDKITETAKIKALELPASIKHLEYSTEEDGKKNSFDEDFVERFQRVRFEDKIIKDAASFRRGYHNNRGFNHGYGLRRRPWRGNWSRGQSFHAGGRSRGTPFPNNETIHLNSQEIQHPTTENNSTEFFFTSSLYQAAITTTTSSTVLYPINITRYSYLGVA</sequence>
<protein>
    <submittedName>
        <fullName evidence="1">Uncharacterized protein</fullName>
    </submittedName>
</protein>
<dbReference type="EMBL" id="JAANQT010001017">
    <property type="protein sequence ID" value="KAG1307039.1"/>
    <property type="molecule type" value="Genomic_DNA"/>
</dbReference>
<dbReference type="AlphaFoldDB" id="A0A9P6X7H8"/>
<gene>
    <name evidence="1" type="ORF">G6F64_007122</name>
</gene>
<proteinExistence type="predicted"/>
<dbReference type="Proteomes" id="UP000716291">
    <property type="component" value="Unassembled WGS sequence"/>
</dbReference>
<evidence type="ECO:0000313" key="1">
    <source>
        <dbReference type="EMBL" id="KAG1307039.1"/>
    </source>
</evidence>
<comment type="caution">
    <text evidence="1">The sequence shown here is derived from an EMBL/GenBank/DDBJ whole genome shotgun (WGS) entry which is preliminary data.</text>
</comment>
<reference evidence="1" key="1">
    <citation type="journal article" date="2020" name="Microb. Genom.">
        <title>Genetic diversity of clinical and environmental Mucorales isolates obtained from an investigation of mucormycosis cases among solid organ transplant recipients.</title>
        <authorList>
            <person name="Nguyen M.H."/>
            <person name="Kaul D."/>
            <person name="Muto C."/>
            <person name="Cheng S.J."/>
            <person name="Richter R.A."/>
            <person name="Bruno V.M."/>
            <person name="Liu G."/>
            <person name="Beyhan S."/>
            <person name="Sundermann A.J."/>
            <person name="Mounaud S."/>
            <person name="Pasculle A.W."/>
            <person name="Nierman W.C."/>
            <person name="Driscoll E."/>
            <person name="Cumbie R."/>
            <person name="Clancy C.J."/>
            <person name="Dupont C.L."/>
        </authorList>
    </citation>
    <scope>NUCLEOTIDE SEQUENCE</scope>
    <source>
        <strain evidence="1">GL11</strain>
    </source>
</reference>
<organism evidence="1 2">
    <name type="scientific">Rhizopus oryzae</name>
    <name type="common">Mucormycosis agent</name>
    <name type="synonym">Rhizopus arrhizus var. delemar</name>
    <dbReference type="NCBI Taxonomy" id="64495"/>
    <lineage>
        <taxon>Eukaryota</taxon>
        <taxon>Fungi</taxon>
        <taxon>Fungi incertae sedis</taxon>
        <taxon>Mucoromycota</taxon>
        <taxon>Mucoromycotina</taxon>
        <taxon>Mucoromycetes</taxon>
        <taxon>Mucorales</taxon>
        <taxon>Mucorineae</taxon>
        <taxon>Rhizopodaceae</taxon>
        <taxon>Rhizopus</taxon>
    </lineage>
</organism>
<keyword evidence="2" id="KW-1185">Reference proteome</keyword>
<evidence type="ECO:0000313" key="2">
    <source>
        <dbReference type="Proteomes" id="UP000716291"/>
    </source>
</evidence>
<accession>A0A9P6X7H8</accession>